<dbReference type="SFLD" id="SFLDG01123">
    <property type="entry name" value="methyltransferase_(Class_B)"/>
    <property type="match status" value="1"/>
</dbReference>
<dbReference type="Pfam" id="PF04055">
    <property type="entry name" value="Radical_SAM"/>
    <property type="match status" value="1"/>
</dbReference>
<evidence type="ECO:0000313" key="8">
    <source>
        <dbReference type="EMBL" id="MBM3317517.1"/>
    </source>
</evidence>
<dbReference type="SMART" id="SM00729">
    <property type="entry name" value="Elp3"/>
    <property type="match status" value="1"/>
</dbReference>
<dbReference type="GO" id="GO:0051539">
    <property type="term" value="F:4 iron, 4 sulfur cluster binding"/>
    <property type="evidence" value="ECO:0007669"/>
    <property type="project" value="UniProtKB-KW"/>
</dbReference>
<keyword evidence="6" id="KW-0411">Iron-sulfur</keyword>
<dbReference type="PANTHER" id="PTHR43409">
    <property type="entry name" value="ANAEROBIC MAGNESIUM-PROTOPORPHYRIN IX MONOMETHYL ESTER CYCLASE-RELATED"/>
    <property type="match status" value="1"/>
</dbReference>
<feature type="domain" description="Radical SAM core" evidence="7">
    <location>
        <begin position="168"/>
        <end position="396"/>
    </location>
</feature>
<dbReference type="InterPro" id="IPR058240">
    <property type="entry name" value="rSAM_sf"/>
</dbReference>
<keyword evidence="5" id="KW-0408">Iron</keyword>
<evidence type="ECO:0000259" key="7">
    <source>
        <dbReference type="PROSITE" id="PS51918"/>
    </source>
</evidence>
<dbReference type="GO" id="GO:0046872">
    <property type="term" value="F:metal ion binding"/>
    <property type="evidence" value="ECO:0007669"/>
    <property type="project" value="UniProtKB-KW"/>
</dbReference>
<proteinExistence type="predicted"/>
<dbReference type="EMBL" id="VGIY01000137">
    <property type="protein sequence ID" value="MBM3317517.1"/>
    <property type="molecule type" value="Genomic_DNA"/>
</dbReference>
<dbReference type="SFLD" id="SFLDG01082">
    <property type="entry name" value="B12-binding_domain_containing"/>
    <property type="match status" value="1"/>
</dbReference>
<dbReference type="PROSITE" id="PS01305">
    <property type="entry name" value="MOAA_NIFB_PQQE"/>
    <property type="match status" value="1"/>
</dbReference>
<dbReference type="CDD" id="cd01335">
    <property type="entry name" value="Radical_SAM"/>
    <property type="match status" value="1"/>
</dbReference>
<dbReference type="SUPFAM" id="SSF102114">
    <property type="entry name" value="Radical SAM enzymes"/>
    <property type="match status" value="1"/>
</dbReference>
<dbReference type="InterPro" id="IPR007197">
    <property type="entry name" value="rSAM"/>
</dbReference>
<comment type="cofactor">
    <cofactor evidence="1">
        <name>[4Fe-4S] cluster</name>
        <dbReference type="ChEBI" id="CHEBI:49883"/>
    </cofactor>
</comment>
<comment type="caution">
    <text evidence="8">The sequence shown here is derived from an EMBL/GenBank/DDBJ whole genome shotgun (WGS) entry which is preliminary data.</text>
</comment>
<protein>
    <submittedName>
        <fullName evidence="8">B12-binding domain-containing radical SAM protein</fullName>
    </submittedName>
</protein>
<dbReference type="Pfam" id="PF13282">
    <property type="entry name" value="DUF4070"/>
    <property type="match status" value="1"/>
</dbReference>
<keyword evidence="3" id="KW-0949">S-adenosyl-L-methionine</keyword>
<evidence type="ECO:0000256" key="2">
    <source>
        <dbReference type="ARBA" id="ARBA00022485"/>
    </source>
</evidence>
<dbReference type="InterPro" id="IPR023404">
    <property type="entry name" value="rSAM_horseshoe"/>
</dbReference>
<reference evidence="8" key="1">
    <citation type="submission" date="2019-03" db="EMBL/GenBank/DDBJ databases">
        <title>Lake Tanganyika Metagenome-Assembled Genomes (MAGs).</title>
        <authorList>
            <person name="Tran P."/>
        </authorList>
    </citation>
    <scope>NUCLEOTIDE SEQUENCE</scope>
    <source>
        <strain evidence="8">M_DeepCast_400m_m2_100</strain>
    </source>
</reference>
<keyword evidence="4" id="KW-0479">Metal-binding</keyword>
<gene>
    <name evidence="8" type="ORF">FJY75_06650</name>
</gene>
<organism evidence="8 9">
    <name type="scientific">Eiseniibacteriota bacterium</name>
    <dbReference type="NCBI Taxonomy" id="2212470"/>
    <lineage>
        <taxon>Bacteria</taxon>
        <taxon>Candidatus Eiseniibacteriota</taxon>
    </lineage>
</organism>
<dbReference type="AlphaFoldDB" id="A0A937XBX5"/>
<dbReference type="GO" id="GO:0032324">
    <property type="term" value="P:molybdopterin cofactor biosynthetic process"/>
    <property type="evidence" value="ECO:0007669"/>
    <property type="project" value="UniProtKB-ARBA"/>
</dbReference>
<dbReference type="InterPro" id="IPR025274">
    <property type="entry name" value="DUF4070"/>
</dbReference>
<evidence type="ECO:0000256" key="4">
    <source>
        <dbReference type="ARBA" id="ARBA00022723"/>
    </source>
</evidence>
<dbReference type="Gene3D" id="3.40.50.280">
    <property type="entry name" value="Cobalamin-binding domain"/>
    <property type="match status" value="1"/>
</dbReference>
<dbReference type="InterPro" id="IPR000385">
    <property type="entry name" value="MoaA_NifB_PqqE_Fe-S-bd_CS"/>
</dbReference>
<dbReference type="PANTHER" id="PTHR43409:SF3">
    <property type="entry name" value="HYPOTHETICAL METHYLTRANSFERASE"/>
    <property type="match status" value="1"/>
</dbReference>
<dbReference type="SFLD" id="SFLDS00029">
    <property type="entry name" value="Radical_SAM"/>
    <property type="match status" value="1"/>
</dbReference>
<evidence type="ECO:0000313" key="9">
    <source>
        <dbReference type="Proteomes" id="UP000748308"/>
    </source>
</evidence>
<dbReference type="GO" id="GO:0003824">
    <property type="term" value="F:catalytic activity"/>
    <property type="evidence" value="ECO:0007669"/>
    <property type="project" value="InterPro"/>
</dbReference>
<evidence type="ECO:0000256" key="1">
    <source>
        <dbReference type="ARBA" id="ARBA00001966"/>
    </source>
</evidence>
<accession>A0A937XBX5</accession>
<dbReference type="Gene3D" id="3.80.30.20">
    <property type="entry name" value="tm_1862 like domain"/>
    <property type="match status" value="1"/>
</dbReference>
<dbReference type="InterPro" id="IPR034466">
    <property type="entry name" value="Methyltransferase_Class_B"/>
</dbReference>
<name>A0A937XBX5_UNCEI</name>
<dbReference type="InterPro" id="IPR034530">
    <property type="entry name" value="HpnP-like"/>
</dbReference>
<dbReference type="Proteomes" id="UP000748308">
    <property type="component" value="Unassembled WGS sequence"/>
</dbReference>
<sequence>MPPAIHARVLLVSPRFASHSFWNYQATCAVVGKRYSAAPLGLVTVAALLPEAWELRLVDRNIEELTDADIDWADLVMTGGMLPQQQDILAIIDRAQIRGKPIAVGGTDVTSSPHRYAQADFRILGEAEEVMAEFVAAWTEGARHGRFQAARFPDLADSPVPRFDLLKLDRYMHVGLQISRGCPFNCEFCNVIELNGRVPRVKAPERVIAELDALYALGYRGHVDFVDDNLIGNRQAVRPILREIARWVRARGYPFEFSTEASLNLAADEELLALMREANFFAIFVGIETPDKAALSGAHKRQNVGRDITSSVRTFYRAGLFVNAGFIVGFDAEQASVAEAMVQCIEEAAIPVCMVGLLYALPNTQLAKRLLAESRLHAGHDMTHSDQVADQCSSGLNFETLRPRDEVLEDYRAVIERIYEPEAFFGRVRRQIRALDIRGHRLRRPLVEVARDLRSFARINRWMLANRGVRGPYLRALGDALLRHPRAVRIMVSMAALYMHYQPYARDLVTSITGRIAVAQAGGPQALEGATPLPAGARPAREGVPAAAGCPAALGERAVV</sequence>
<evidence type="ECO:0000256" key="3">
    <source>
        <dbReference type="ARBA" id="ARBA00022691"/>
    </source>
</evidence>
<dbReference type="InterPro" id="IPR006638">
    <property type="entry name" value="Elp3/MiaA/NifB-like_rSAM"/>
</dbReference>
<evidence type="ECO:0000256" key="5">
    <source>
        <dbReference type="ARBA" id="ARBA00023004"/>
    </source>
</evidence>
<evidence type="ECO:0000256" key="6">
    <source>
        <dbReference type="ARBA" id="ARBA00023014"/>
    </source>
</evidence>
<dbReference type="PROSITE" id="PS51918">
    <property type="entry name" value="RADICAL_SAM"/>
    <property type="match status" value="1"/>
</dbReference>
<dbReference type="InterPro" id="IPR006158">
    <property type="entry name" value="Cobalamin-bd"/>
</dbReference>
<dbReference type="InterPro" id="IPR051198">
    <property type="entry name" value="BchE-like"/>
</dbReference>
<dbReference type="GO" id="GO:0005829">
    <property type="term" value="C:cytosol"/>
    <property type="evidence" value="ECO:0007669"/>
    <property type="project" value="TreeGrafter"/>
</dbReference>
<dbReference type="SFLD" id="SFLDF00303">
    <property type="entry name" value="hopanoid_C2-methyltransferase"/>
    <property type="match status" value="1"/>
</dbReference>
<dbReference type="GO" id="GO:0031419">
    <property type="term" value="F:cobalamin binding"/>
    <property type="evidence" value="ECO:0007669"/>
    <property type="project" value="InterPro"/>
</dbReference>
<keyword evidence="2" id="KW-0004">4Fe-4S</keyword>
<dbReference type="Pfam" id="PF02310">
    <property type="entry name" value="B12-binding"/>
    <property type="match status" value="1"/>
</dbReference>